<proteinExistence type="predicted"/>
<keyword evidence="2" id="KW-1185">Reference proteome</keyword>
<accession>A0ACB0L7Y6</accession>
<comment type="caution">
    <text evidence="1">The sequence shown here is derived from an EMBL/GenBank/DDBJ whole genome shotgun (WGS) entry which is preliminary data.</text>
</comment>
<reference evidence="1" key="1">
    <citation type="submission" date="2023-10" db="EMBL/GenBank/DDBJ databases">
        <authorList>
            <person name="Rodriguez Cubillos JULIANA M."/>
            <person name="De Vega J."/>
        </authorList>
    </citation>
    <scope>NUCLEOTIDE SEQUENCE</scope>
</reference>
<gene>
    <name evidence="1" type="ORF">MILVUS5_LOCUS28889</name>
</gene>
<name>A0ACB0L7Y6_TRIPR</name>
<organism evidence="1 2">
    <name type="scientific">Trifolium pratense</name>
    <name type="common">Red clover</name>
    <dbReference type="NCBI Taxonomy" id="57577"/>
    <lineage>
        <taxon>Eukaryota</taxon>
        <taxon>Viridiplantae</taxon>
        <taxon>Streptophyta</taxon>
        <taxon>Embryophyta</taxon>
        <taxon>Tracheophyta</taxon>
        <taxon>Spermatophyta</taxon>
        <taxon>Magnoliopsida</taxon>
        <taxon>eudicotyledons</taxon>
        <taxon>Gunneridae</taxon>
        <taxon>Pentapetalae</taxon>
        <taxon>rosids</taxon>
        <taxon>fabids</taxon>
        <taxon>Fabales</taxon>
        <taxon>Fabaceae</taxon>
        <taxon>Papilionoideae</taxon>
        <taxon>50 kb inversion clade</taxon>
        <taxon>NPAAA clade</taxon>
        <taxon>Hologalegina</taxon>
        <taxon>IRL clade</taxon>
        <taxon>Trifolieae</taxon>
        <taxon>Trifolium</taxon>
    </lineage>
</organism>
<sequence>MVVQGKRKPQYLDKVLQNMLLFFKCGIFVRYWTSAYNRKTTSIWAFMESNKEHTYFTVRLRRISGEAIMDSHKASKRYNGYTVEKVSSKLELVFEDFKRRRAGLIKALTTDAENLYNQCDPDKENLCLYGFPNEEWKVSLPAEDMPSELPEPSLGINFARPGMQKTDWLSLVAAHSDAWLFGVALYYGGVFEFNKSDRERLFNMINELPTLLEVVTDATKKQVEVKSSVSNHSGSKSKSNSIAHQARDPRTKETKALKPKVVEVQIEEDDENILCNICFMHHGVDTFWIFCDYCDHWFHGKCVKVTASIAAEINKYKCPFCRVQFK</sequence>
<evidence type="ECO:0000313" key="1">
    <source>
        <dbReference type="EMBL" id="CAJ2663467.1"/>
    </source>
</evidence>
<dbReference type="EMBL" id="CASHSV030000409">
    <property type="protein sequence ID" value="CAJ2663467.1"/>
    <property type="molecule type" value="Genomic_DNA"/>
</dbReference>
<dbReference type="Proteomes" id="UP001177021">
    <property type="component" value="Unassembled WGS sequence"/>
</dbReference>
<evidence type="ECO:0000313" key="2">
    <source>
        <dbReference type="Proteomes" id="UP001177021"/>
    </source>
</evidence>
<protein>
    <submittedName>
        <fullName evidence="1">Uncharacterized protein</fullName>
    </submittedName>
</protein>